<organism evidence="1 2">
    <name type="scientific">Eleusine coracana subsp. coracana</name>
    <dbReference type="NCBI Taxonomy" id="191504"/>
    <lineage>
        <taxon>Eukaryota</taxon>
        <taxon>Viridiplantae</taxon>
        <taxon>Streptophyta</taxon>
        <taxon>Embryophyta</taxon>
        <taxon>Tracheophyta</taxon>
        <taxon>Spermatophyta</taxon>
        <taxon>Magnoliopsida</taxon>
        <taxon>Liliopsida</taxon>
        <taxon>Poales</taxon>
        <taxon>Poaceae</taxon>
        <taxon>PACMAD clade</taxon>
        <taxon>Chloridoideae</taxon>
        <taxon>Cynodonteae</taxon>
        <taxon>Eleusininae</taxon>
        <taxon>Eleusine</taxon>
    </lineage>
</organism>
<accession>A0AAV5D6B6</accession>
<keyword evidence="2" id="KW-1185">Reference proteome</keyword>
<comment type="caution">
    <text evidence="1">The sequence shown here is derived from an EMBL/GenBank/DDBJ whole genome shotgun (WGS) entry which is preliminary data.</text>
</comment>
<protein>
    <submittedName>
        <fullName evidence="1">Uncharacterized protein</fullName>
    </submittedName>
</protein>
<name>A0AAV5D6B6_ELECO</name>
<evidence type="ECO:0000313" key="1">
    <source>
        <dbReference type="EMBL" id="GJN05722.1"/>
    </source>
</evidence>
<proteinExistence type="predicted"/>
<reference evidence="1" key="2">
    <citation type="submission" date="2021-12" db="EMBL/GenBank/DDBJ databases">
        <title>Resequencing data analysis of finger millet.</title>
        <authorList>
            <person name="Hatakeyama M."/>
            <person name="Aluri S."/>
            <person name="Balachadran M.T."/>
            <person name="Sivarajan S.R."/>
            <person name="Poveda L."/>
            <person name="Shimizu-Inatsugi R."/>
            <person name="Schlapbach R."/>
            <person name="Sreeman S.M."/>
            <person name="Shimizu K.K."/>
        </authorList>
    </citation>
    <scope>NUCLEOTIDE SEQUENCE</scope>
</reference>
<dbReference type="AlphaFoldDB" id="A0AAV5D6B6"/>
<dbReference type="Proteomes" id="UP001054889">
    <property type="component" value="Unassembled WGS sequence"/>
</dbReference>
<evidence type="ECO:0000313" key="2">
    <source>
        <dbReference type="Proteomes" id="UP001054889"/>
    </source>
</evidence>
<sequence>MHLKLPLRLLLRFYQKQLSFEMPGSSQKGEARQQQQLLLLLALRSLRMNLMLKDK</sequence>
<reference evidence="1" key="1">
    <citation type="journal article" date="2018" name="DNA Res.">
        <title>Multiple hybrid de novo genome assembly of finger millet, an orphan allotetraploid crop.</title>
        <authorList>
            <person name="Hatakeyama M."/>
            <person name="Aluri S."/>
            <person name="Balachadran M.T."/>
            <person name="Sivarajan S.R."/>
            <person name="Patrignani A."/>
            <person name="Gruter S."/>
            <person name="Poveda L."/>
            <person name="Shimizu-Inatsugi R."/>
            <person name="Baeten J."/>
            <person name="Francoijs K.J."/>
            <person name="Nataraja K.N."/>
            <person name="Reddy Y.A.N."/>
            <person name="Phadnis S."/>
            <person name="Ravikumar R.L."/>
            <person name="Schlapbach R."/>
            <person name="Sreeman S.M."/>
            <person name="Shimizu K.K."/>
        </authorList>
    </citation>
    <scope>NUCLEOTIDE SEQUENCE</scope>
</reference>
<gene>
    <name evidence="1" type="primary">ga23381</name>
    <name evidence="1" type="ORF">PR202_ga23381</name>
</gene>
<dbReference type="EMBL" id="BQKI01000012">
    <property type="protein sequence ID" value="GJN05722.1"/>
    <property type="molecule type" value="Genomic_DNA"/>
</dbReference>